<accession>A0A811NE02</accession>
<comment type="caution">
    <text evidence="2">The sequence shown here is derived from an EMBL/GenBank/DDBJ whole genome shotgun (WGS) entry which is preliminary data.</text>
</comment>
<feature type="domain" description="KIB1-4 beta-propeller" evidence="1">
    <location>
        <begin position="101"/>
        <end position="349"/>
    </location>
</feature>
<dbReference type="Pfam" id="PF03478">
    <property type="entry name" value="Beta-prop_KIB1-4"/>
    <property type="match status" value="1"/>
</dbReference>
<sequence length="453" mass="50235">MPCTFSTQKRAHLAHQAPPAAATSYWSSSFPKDVTIKLAERLVTDNDIDCYMAFRAVCHNWRTETTNQPGKVDDPTDPTRFQPTKWALLDKQDDRVTFVDVDAGRFLRMSIPILRSYLFVGATSGGLILLGEKEEPHRACLLNPFTGAIAHFKVRAPAEGVMAVAVTTKPLMVFVSLEDGDIIWADQSSEHFKRYNLMDSDKPTLIAAFDGDVYASDPDGAIFMSIIDDVPDGEKCRSAAIIWMGATIPSPNNNASPDASPEADPGSKGRYYLVQSGGDLLLVTRPLDCVADQPLVHRVDTKRNVLEPVNSIGSRAIFVSHVRCISINADKFRGIKGGCIYFVEPPILAQDDYAPSTITTYQVAAGPQAGLIMFEEGILEGCFRPFTITQVFADYCRSVHYHELYQLIFSDWDWDFTDSESDETSSYGSDYEAALWELEEAAEFLGINYEAEE</sequence>
<evidence type="ECO:0000259" key="1">
    <source>
        <dbReference type="Pfam" id="PF03478"/>
    </source>
</evidence>
<name>A0A811NE02_9POAL</name>
<protein>
    <recommendedName>
        <fullName evidence="1">KIB1-4 beta-propeller domain-containing protein</fullName>
    </recommendedName>
</protein>
<dbReference type="AlphaFoldDB" id="A0A811NE02"/>
<gene>
    <name evidence="2" type="ORF">NCGR_LOCUS14161</name>
</gene>
<dbReference type="Proteomes" id="UP000604825">
    <property type="component" value="Unassembled WGS sequence"/>
</dbReference>
<dbReference type="PANTHER" id="PTHR33165:SF30">
    <property type="entry name" value="DUF295 DOMAIN-CONTAINING PROTEIN"/>
    <property type="match status" value="1"/>
</dbReference>
<evidence type="ECO:0000313" key="2">
    <source>
        <dbReference type="EMBL" id="CAD6220729.1"/>
    </source>
</evidence>
<dbReference type="InterPro" id="IPR005174">
    <property type="entry name" value="KIB1-4_b-propeller"/>
</dbReference>
<reference evidence="2" key="1">
    <citation type="submission" date="2020-10" db="EMBL/GenBank/DDBJ databases">
        <authorList>
            <person name="Han B."/>
            <person name="Lu T."/>
            <person name="Zhao Q."/>
            <person name="Huang X."/>
            <person name="Zhao Y."/>
        </authorList>
    </citation>
    <scope>NUCLEOTIDE SEQUENCE</scope>
</reference>
<proteinExistence type="predicted"/>
<dbReference type="OrthoDB" id="642536at2759"/>
<organism evidence="2 3">
    <name type="scientific">Miscanthus lutarioriparius</name>
    <dbReference type="NCBI Taxonomy" id="422564"/>
    <lineage>
        <taxon>Eukaryota</taxon>
        <taxon>Viridiplantae</taxon>
        <taxon>Streptophyta</taxon>
        <taxon>Embryophyta</taxon>
        <taxon>Tracheophyta</taxon>
        <taxon>Spermatophyta</taxon>
        <taxon>Magnoliopsida</taxon>
        <taxon>Liliopsida</taxon>
        <taxon>Poales</taxon>
        <taxon>Poaceae</taxon>
        <taxon>PACMAD clade</taxon>
        <taxon>Panicoideae</taxon>
        <taxon>Andropogonodae</taxon>
        <taxon>Andropogoneae</taxon>
        <taxon>Saccharinae</taxon>
        <taxon>Miscanthus</taxon>
    </lineage>
</organism>
<dbReference type="EMBL" id="CAJGYO010000003">
    <property type="protein sequence ID" value="CAD6220729.1"/>
    <property type="molecule type" value="Genomic_DNA"/>
</dbReference>
<evidence type="ECO:0000313" key="3">
    <source>
        <dbReference type="Proteomes" id="UP000604825"/>
    </source>
</evidence>
<dbReference type="PANTHER" id="PTHR33165">
    <property type="entry name" value="F-BOX DOMAIN CONTAINING PROTEIN-LIKE-RELATED"/>
    <property type="match status" value="1"/>
</dbReference>
<keyword evidence="3" id="KW-1185">Reference proteome</keyword>